<keyword evidence="1" id="KW-0812">Transmembrane</keyword>
<keyword evidence="1" id="KW-1133">Transmembrane helix</keyword>
<organism evidence="2 3">
    <name type="scientific">Deinococcus budaensis</name>
    <dbReference type="NCBI Taxonomy" id="1665626"/>
    <lineage>
        <taxon>Bacteria</taxon>
        <taxon>Thermotogati</taxon>
        <taxon>Deinococcota</taxon>
        <taxon>Deinococci</taxon>
        <taxon>Deinococcales</taxon>
        <taxon>Deinococcaceae</taxon>
        <taxon>Deinococcus</taxon>
    </lineage>
</organism>
<reference evidence="2 3" key="1">
    <citation type="submission" date="2020-08" db="EMBL/GenBank/DDBJ databases">
        <title>Genomic Encyclopedia of Type Strains, Phase IV (KMG-IV): sequencing the most valuable type-strain genomes for metagenomic binning, comparative biology and taxonomic classification.</title>
        <authorList>
            <person name="Goeker M."/>
        </authorList>
    </citation>
    <scope>NUCLEOTIDE SEQUENCE [LARGE SCALE GENOMIC DNA]</scope>
    <source>
        <strain evidence="2 3">DSM 101791</strain>
    </source>
</reference>
<feature type="transmembrane region" description="Helical" evidence="1">
    <location>
        <begin position="12"/>
        <end position="29"/>
    </location>
</feature>
<dbReference type="Proteomes" id="UP000525389">
    <property type="component" value="Unassembled WGS sequence"/>
</dbReference>
<evidence type="ECO:0000313" key="2">
    <source>
        <dbReference type="EMBL" id="MBB5235613.1"/>
    </source>
</evidence>
<proteinExistence type="predicted"/>
<feature type="transmembrane region" description="Helical" evidence="1">
    <location>
        <begin position="35"/>
        <end position="55"/>
    </location>
</feature>
<sequence length="61" mass="6483">MTHEQMKPEERLVAGFVGAMVGFFAFFYGKPAQKVIIGGFAGLVLVTAVLGRNPLTGGKRA</sequence>
<name>A0A7W8GHY7_9DEIO</name>
<accession>A0A7W8GHY7</accession>
<dbReference type="EMBL" id="JACHFN010000014">
    <property type="protein sequence ID" value="MBB5235613.1"/>
    <property type="molecule type" value="Genomic_DNA"/>
</dbReference>
<gene>
    <name evidence="2" type="ORF">HNQ09_003071</name>
</gene>
<dbReference type="AlphaFoldDB" id="A0A7W8GHY7"/>
<dbReference type="RefSeq" id="WP_184030994.1">
    <property type="nucleotide sequence ID" value="NZ_JACHFN010000014.1"/>
</dbReference>
<evidence type="ECO:0008006" key="4">
    <source>
        <dbReference type="Google" id="ProtNLM"/>
    </source>
</evidence>
<keyword evidence="3" id="KW-1185">Reference proteome</keyword>
<evidence type="ECO:0000313" key="3">
    <source>
        <dbReference type="Proteomes" id="UP000525389"/>
    </source>
</evidence>
<evidence type="ECO:0000256" key="1">
    <source>
        <dbReference type="SAM" id="Phobius"/>
    </source>
</evidence>
<comment type="caution">
    <text evidence="2">The sequence shown here is derived from an EMBL/GenBank/DDBJ whole genome shotgun (WGS) entry which is preliminary data.</text>
</comment>
<keyword evidence="1" id="KW-0472">Membrane</keyword>
<protein>
    <recommendedName>
        <fullName evidence="4">DUF2892 domain-containing protein</fullName>
    </recommendedName>
</protein>